<dbReference type="Proteomes" id="UP000249166">
    <property type="component" value="Unassembled WGS sequence"/>
</dbReference>
<organism evidence="9 10">
    <name type="scientific">Arthrobacter globiformis</name>
    <dbReference type="NCBI Taxonomy" id="1665"/>
    <lineage>
        <taxon>Bacteria</taxon>
        <taxon>Bacillati</taxon>
        <taxon>Actinomycetota</taxon>
        <taxon>Actinomycetes</taxon>
        <taxon>Micrococcales</taxon>
        <taxon>Micrococcaceae</taxon>
        <taxon>Arthrobacter</taxon>
    </lineage>
</organism>
<comment type="caution">
    <text evidence="9">The sequence shown here is derived from an EMBL/GenBank/DDBJ whole genome shotgun (WGS) entry which is preliminary data.</text>
</comment>
<evidence type="ECO:0000256" key="2">
    <source>
        <dbReference type="ARBA" id="ARBA00005336"/>
    </source>
</evidence>
<dbReference type="GO" id="GO:0004563">
    <property type="term" value="F:beta-N-acetylhexosaminidase activity"/>
    <property type="evidence" value="ECO:0007669"/>
    <property type="project" value="UniProtKB-EC"/>
</dbReference>
<dbReference type="GO" id="GO:0005975">
    <property type="term" value="P:carbohydrate metabolic process"/>
    <property type="evidence" value="ECO:0007669"/>
    <property type="project" value="InterPro"/>
</dbReference>
<dbReference type="PANTHER" id="PTHR30480">
    <property type="entry name" value="BETA-HEXOSAMINIDASE-RELATED"/>
    <property type="match status" value="1"/>
</dbReference>
<gene>
    <name evidence="9" type="ORF">DBZ45_16935</name>
</gene>
<evidence type="ECO:0000313" key="9">
    <source>
        <dbReference type="EMBL" id="RAM36156.1"/>
    </source>
</evidence>
<evidence type="ECO:0000256" key="4">
    <source>
        <dbReference type="ARBA" id="ARBA00022801"/>
    </source>
</evidence>
<accession>A0A328HC37</accession>
<evidence type="ECO:0000259" key="8">
    <source>
        <dbReference type="Pfam" id="PF00933"/>
    </source>
</evidence>
<feature type="compositionally biased region" description="Low complexity" evidence="6">
    <location>
        <begin position="70"/>
        <end position="80"/>
    </location>
</feature>
<dbReference type="InterPro" id="IPR001764">
    <property type="entry name" value="Glyco_hydro_3_N"/>
</dbReference>
<keyword evidence="5" id="KW-0326">Glycosidase</keyword>
<reference evidence="9 10" key="1">
    <citation type="submission" date="2018-04" db="EMBL/GenBank/DDBJ databases">
        <title>Bacteria isolated from cave deposits of Manipur.</title>
        <authorList>
            <person name="Sahoo D."/>
            <person name="Sarangthem I."/>
            <person name="Nandeibam J."/>
        </authorList>
    </citation>
    <scope>NUCLEOTIDE SEQUENCE [LARGE SCALE GENOMIC DNA]</scope>
    <source>
        <strain evidence="10">mrc11</strain>
    </source>
</reference>
<dbReference type="SUPFAM" id="SSF51445">
    <property type="entry name" value="(Trans)glycosidases"/>
    <property type="match status" value="1"/>
</dbReference>
<dbReference type="PANTHER" id="PTHR30480:SF13">
    <property type="entry name" value="BETA-HEXOSAMINIDASE"/>
    <property type="match status" value="1"/>
</dbReference>
<protein>
    <recommendedName>
        <fullName evidence="3">beta-N-acetylhexosaminidase</fullName>
        <ecNumber evidence="3">3.2.1.52</ecNumber>
    </recommendedName>
</protein>
<name>A0A328HC37_ARTGO</name>
<dbReference type="InterPro" id="IPR050226">
    <property type="entry name" value="NagZ_Beta-hexosaminidase"/>
</dbReference>
<keyword evidence="4 9" id="KW-0378">Hydrolase</keyword>
<comment type="catalytic activity">
    <reaction evidence="1">
        <text>Hydrolysis of terminal non-reducing N-acetyl-D-hexosamine residues in N-acetyl-beta-D-hexosaminides.</text>
        <dbReference type="EC" id="3.2.1.52"/>
    </reaction>
</comment>
<comment type="similarity">
    <text evidence="2">Belongs to the glycosyl hydrolase 3 family.</text>
</comment>
<evidence type="ECO:0000256" key="6">
    <source>
        <dbReference type="SAM" id="MobiDB-lite"/>
    </source>
</evidence>
<sequence>MHHLSKLAVVGAALLLALSAAGGPPQPATSKSQSATRAELLPATPRPAVSRPSTSQPAAVRRTVPKPAARHTAAATAAPTPAAPTPAAPTPAQQLARLTLAQRIGQLFMVAATAAGADANTMSGLTRYHVGNVYLAGRSRAGTAATAAVVRRMTATVSAASTGGIRLAVATDQEGGFVQVLGGPGFSAIPTALSQGTQTTAVLQTSARVWGSQLRAAGLTMNLAPVLDTVPSRQFAPHNAPIGFFGREYGFTPQAVSAHGGAFAAGMRQAGIAPVVKHFPGLGRVTLNTDTTRNVKDTVTTRTDPYLLPFRTAIQSGARWVMVSSAYYTRIDAGHIAPFSPLIMRTMLRSDLHFTGVVLSDDLCNAAQLAPWALGTRATSFINAGGTMLLCANPRAIPAMYSAVLQLAQHNPAFAAAVNAAALKVLTVKAGH</sequence>
<feature type="domain" description="Glycoside hydrolase family 3 N-terminal" evidence="8">
    <location>
        <begin position="99"/>
        <end position="428"/>
    </location>
</feature>
<proteinExistence type="inferred from homology"/>
<keyword evidence="7" id="KW-0732">Signal</keyword>
<evidence type="ECO:0000256" key="1">
    <source>
        <dbReference type="ARBA" id="ARBA00001231"/>
    </source>
</evidence>
<dbReference type="EC" id="3.2.1.52" evidence="3"/>
<dbReference type="EMBL" id="QLNP01000098">
    <property type="protein sequence ID" value="RAM36156.1"/>
    <property type="molecule type" value="Genomic_DNA"/>
</dbReference>
<dbReference type="InterPro" id="IPR017853">
    <property type="entry name" value="GH"/>
</dbReference>
<dbReference type="InterPro" id="IPR036962">
    <property type="entry name" value="Glyco_hydro_3_N_sf"/>
</dbReference>
<feature type="chain" id="PRO_5038574611" description="beta-N-acetylhexosaminidase" evidence="7">
    <location>
        <begin position="23"/>
        <end position="432"/>
    </location>
</feature>
<dbReference type="Gene3D" id="3.20.20.300">
    <property type="entry name" value="Glycoside hydrolase, family 3, N-terminal domain"/>
    <property type="match status" value="1"/>
</dbReference>
<evidence type="ECO:0000256" key="7">
    <source>
        <dbReference type="SAM" id="SignalP"/>
    </source>
</evidence>
<evidence type="ECO:0000313" key="10">
    <source>
        <dbReference type="Proteomes" id="UP000249166"/>
    </source>
</evidence>
<feature type="signal peptide" evidence="7">
    <location>
        <begin position="1"/>
        <end position="22"/>
    </location>
</feature>
<dbReference type="Pfam" id="PF00933">
    <property type="entry name" value="Glyco_hydro_3"/>
    <property type="match status" value="1"/>
</dbReference>
<evidence type="ECO:0000256" key="3">
    <source>
        <dbReference type="ARBA" id="ARBA00012663"/>
    </source>
</evidence>
<feature type="region of interest" description="Disordered" evidence="6">
    <location>
        <begin position="21"/>
        <end position="91"/>
    </location>
</feature>
<evidence type="ECO:0000256" key="5">
    <source>
        <dbReference type="ARBA" id="ARBA00023295"/>
    </source>
</evidence>
<dbReference type="OrthoDB" id="9805821at2"/>
<dbReference type="AlphaFoldDB" id="A0A328HC37"/>
<dbReference type="GO" id="GO:0009254">
    <property type="term" value="P:peptidoglycan turnover"/>
    <property type="evidence" value="ECO:0007669"/>
    <property type="project" value="TreeGrafter"/>
</dbReference>